<dbReference type="AlphaFoldDB" id="A0A4C1YB64"/>
<dbReference type="EMBL" id="BGZK01001140">
    <property type="protein sequence ID" value="GBP72270.1"/>
    <property type="molecule type" value="Genomic_DNA"/>
</dbReference>
<proteinExistence type="predicted"/>
<evidence type="ECO:0000313" key="1">
    <source>
        <dbReference type="EMBL" id="GBP72270.1"/>
    </source>
</evidence>
<comment type="caution">
    <text evidence="1">The sequence shown here is derived from an EMBL/GenBank/DDBJ whole genome shotgun (WGS) entry which is preliminary data.</text>
</comment>
<keyword evidence="2" id="KW-1185">Reference proteome</keyword>
<name>A0A4C1YB64_EUMVA</name>
<dbReference type="Proteomes" id="UP000299102">
    <property type="component" value="Unassembled WGS sequence"/>
</dbReference>
<gene>
    <name evidence="1" type="ORF">EVAR_24838_1</name>
</gene>
<accession>A0A4C1YB64</accession>
<organism evidence="1 2">
    <name type="scientific">Eumeta variegata</name>
    <name type="common">Bagworm moth</name>
    <name type="synonym">Eumeta japonica</name>
    <dbReference type="NCBI Taxonomy" id="151549"/>
    <lineage>
        <taxon>Eukaryota</taxon>
        <taxon>Metazoa</taxon>
        <taxon>Ecdysozoa</taxon>
        <taxon>Arthropoda</taxon>
        <taxon>Hexapoda</taxon>
        <taxon>Insecta</taxon>
        <taxon>Pterygota</taxon>
        <taxon>Neoptera</taxon>
        <taxon>Endopterygota</taxon>
        <taxon>Lepidoptera</taxon>
        <taxon>Glossata</taxon>
        <taxon>Ditrysia</taxon>
        <taxon>Tineoidea</taxon>
        <taxon>Psychidae</taxon>
        <taxon>Oiketicinae</taxon>
        <taxon>Eumeta</taxon>
    </lineage>
</organism>
<evidence type="ECO:0000313" key="2">
    <source>
        <dbReference type="Proteomes" id="UP000299102"/>
    </source>
</evidence>
<reference evidence="1 2" key="1">
    <citation type="journal article" date="2019" name="Commun. Biol.">
        <title>The bagworm genome reveals a unique fibroin gene that provides high tensile strength.</title>
        <authorList>
            <person name="Kono N."/>
            <person name="Nakamura H."/>
            <person name="Ohtoshi R."/>
            <person name="Tomita M."/>
            <person name="Numata K."/>
            <person name="Arakawa K."/>
        </authorList>
    </citation>
    <scope>NUCLEOTIDE SEQUENCE [LARGE SCALE GENOMIC DNA]</scope>
</reference>
<protein>
    <submittedName>
        <fullName evidence="1">Uncharacterized protein</fullName>
    </submittedName>
</protein>
<sequence>MELRSLLNDTWLPPVVAEPKFRGTSPAAPPIPGAPVAAARGYRILSHGRVVIRFEETSSCYTDSGRPAVHLSPRMQFSIQKFNTIEKSYPQVYALSTRALDCMTKKPSTGASANVSQALQKISTLNHILKAFAHPLETIYTGSVSAISHRLQPVSNGLPVAWRVHERCGGSTRRPHPTCRIAARGSQAVRAMLKLAFAVGAPACVLYCSFPTHAEFNLHRTPRRNSLATALSLETESKYGAANAEAIFNSPRNRF</sequence>